<dbReference type="PANTHER" id="PTHR13620:SF105">
    <property type="entry name" value="OS01G0737700 PROTEIN"/>
    <property type="match status" value="1"/>
</dbReference>
<dbReference type="GO" id="GO:0008408">
    <property type="term" value="F:3'-5' exonuclease activity"/>
    <property type="evidence" value="ECO:0007669"/>
    <property type="project" value="InterPro"/>
</dbReference>
<dbReference type="Gene3D" id="3.30.420.10">
    <property type="entry name" value="Ribonuclease H-like superfamily/Ribonuclease H"/>
    <property type="match status" value="1"/>
</dbReference>
<sequence>MSGKKNLFPSTTHPLPLIVTCFGPAPLNRPSPSLSAARTLRSIVFLTVVEQWLHQVKSSSSSSASAAGTQPSLMAGLDIEWRPSFNRHIQNPVATLQLSVAYHCLIFQLVHYPALLPSLAEFLGDPRHVFVGVAIESDVEKLLEDYELLVRNTVDQ</sequence>
<dbReference type="GO" id="GO:0003676">
    <property type="term" value="F:nucleic acid binding"/>
    <property type="evidence" value="ECO:0007669"/>
    <property type="project" value="InterPro"/>
</dbReference>
<dbReference type="InterPro" id="IPR036397">
    <property type="entry name" value="RNaseH_sf"/>
</dbReference>
<gene>
    <name evidence="4" type="ORF">Tsubulata_040484</name>
</gene>
<proteinExistence type="predicted"/>
<evidence type="ECO:0000259" key="3">
    <source>
        <dbReference type="Pfam" id="PF01612"/>
    </source>
</evidence>
<dbReference type="PANTHER" id="PTHR13620">
    <property type="entry name" value="3-5 EXONUCLEASE"/>
    <property type="match status" value="1"/>
</dbReference>
<dbReference type="GO" id="GO:0005634">
    <property type="term" value="C:nucleus"/>
    <property type="evidence" value="ECO:0007669"/>
    <property type="project" value="TreeGrafter"/>
</dbReference>
<reference evidence="4" key="1">
    <citation type="submission" date="2022-02" db="EMBL/GenBank/DDBJ databases">
        <authorList>
            <person name="Henning P.M."/>
            <person name="McCubbin A.G."/>
            <person name="Shore J.S."/>
        </authorList>
    </citation>
    <scope>NUCLEOTIDE SEQUENCE</scope>
    <source>
        <strain evidence="4">F60SS</strain>
        <tissue evidence="4">Leaves</tissue>
    </source>
</reference>
<organism evidence="4 5">
    <name type="scientific">Turnera subulata</name>
    <dbReference type="NCBI Taxonomy" id="218843"/>
    <lineage>
        <taxon>Eukaryota</taxon>
        <taxon>Viridiplantae</taxon>
        <taxon>Streptophyta</taxon>
        <taxon>Embryophyta</taxon>
        <taxon>Tracheophyta</taxon>
        <taxon>Spermatophyta</taxon>
        <taxon>Magnoliopsida</taxon>
        <taxon>eudicotyledons</taxon>
        <taxon>Gunneridae</taxon>
        <taxon>Pentapetalae</taxon>
        <taxon>rosids</taxon>
        <taxon>fabids</taxon>
        <taxon>Malpighiales</taxon>
        <taxon>Passifloraceae</taxon>
        <taxon>Turnera</taxon>
    </lineage>
</organism>
<name>A0A9Q0F7I3_9ROSI</name>
<keyword evidence="2" id="KW-0378">Hydrolase</keyword>
<evidence type="ECO:0000256" key="2">
    <source>
        <dbReference type="ARBA" id="ARBA00022801"/>
    </source>
</evidence>
<dbReference type="GO" id="GO:0006139">
    <property type="term" value="P:nucleobase-containing compound metabolic process"/>
    <property type="evidence" value="ECO:0007669"/>
    <property type="project" value="InterPro"/>
</dbReference>
<dbReference type="Pfam" id="PF01612">
    <property type="entry name" value="DNA_pol_A_exo1"/>
    <property type="match status" value="1"/>
</dbReference>
<dbReference type="InterPro" id="IPR012337">
    <property type="entry name" value="RNaseH-like_sf"/>
</dbReference>
<protein>
    <recommendedName>
        <fullName evidence="3">3'-5' exonuclease domain-containing protein</fullName>
    </recommendedName>
</protein>
<reference evidence="4" key="2">
    <citation type="journal article" date="2023" name="Plants (Basel)">
        <title>Annotation of the Turnera subulata (Passifloraceae) Draft Genome Reveals the S-Locus Evolved after the Divergence of Turneroideae from Passifloroideae in a Stepwise Manner.</title>
        <authorList>
            <person name="Henning P.M."/>
            <person name="Roalson E.H."/>
            <person name="Mir W."/>
            <person name="McCubbin A.G."/>
            <person name="Shore J.S."/>
        </authorList>
    </citation>
    <scope>NUCLEOTIDE SEQUENCE</scope>
    <source>
        <strain evidence="4">F60SS</strain>
    </source>
</reference>
<dbReference type="EMBL" id="JAKUCV010006710">
    <property type="protein sequence ID" value="KAJ4826285.1"/>
    <property type="molecule type" value="Genomic_DNA"/>
</dbReference>
<evidence type="ECO:0000313" key="4">
    <source>
        <dbReference type="EMBL" id="KAJ4826285.1"/>
    </source>
</evidence>
<feature type="domain" description="3'-5' exonuclease" evidence="3">
    <location>
        <begin position="76"/>
        <end position="155"/>
    </location>
</feature>
<dbReference type="SUPFAM" id="SSF53098">
    <property type="entry name" value="Ribonuclease H-like"/>
    <property type="match status" value="1"/>
</dbReference>
<dbReference type="AlphaFoldDB" id="A0A9Q0F7I3"/>
<comment type="caution">
    <text evidence="4">The sequence shown here is derived from an EMBL/GenBank/DDBJ whole genome shotgun (WGS) entry which is preliminary data.</text>
</comment>
<dbReference type="InterPro" id="IPR051132">
    <property type="entry name" value="3-5_Exonuclease_domain"/>
</dbReference>
<keyword evidence="5" id="KW-1185">Reference proteome</keyword>
<keyword evidence="1" id="KW-0540">Nuclease</keyword>
<dbReference type="InterPro" id="IPR002562">
    <property type="entry name" value="3'-5'_exonuclease_dom"/>
</dbReference>
<dbReference type="OrthoDB" id="1920326at2759"/>
<evidence type="ECO:0000313" key="5">
    <source>
        <dbReference type="Proteomes" id="UP001141552"/>
    </source>
</evidence>
<evidence type="ECO:0000256" key="1">
    <source>
        <dbReference type="ARBA" id="ARBA00022722"/>
    </source>
</evidence>
<dbReference type="GO" id="GO:0005737">
    <property type="term" value="C:cytoplasm"/>
    <property type="evidence" value="ECO:0007669"/>
    <property type="project" value="TreeGrafter"/>
</dbReference>
<dbReference type="Proteomes" id="UP001141552">
    <property type="component" value="Unassembled WGS sequence"/>
</dbReference>
<accession>A0A9Q0F7I3</accession>